<evidence type="ECO:0000256" key="1">
    <source>
        <dbReference type="ARBA" id="ARBA00005234"/>
    </source>
</evidence>
<evidence type="ECO:0000313" key="6">
    <source>
        <dbReference type="EMBL" id="CAA2629856.1"/>
    </source>
</evidence>
<keyword evidence="2" id="KW-0645">Protease</keyword>
<dbReference type="PROSITE" id="PS50600">
    <property type="entry name" value="ULP_PROTEASE"/>
    <property type="match status" value="1"/>
</dbReference>
<dbReference type="InterPro" id="IPR003653">
    <property type="entry name" value="Peptidase_C48_C"/>
</dbReference>
<keyword evidence="7" id="KW-1185">Reference proteome</keyword>
<reference evidence="6 7" key="1">
    <citation type="submission" date="2019-12" db="EMBL/GenBank/DDBJ databases">
        <authorList>
            <person name="Scholz U."/>
            <person name="Mascher M."/>
            <person name="Fiebig A."/>
        </authorList>
    </citation>
    <scope>NUCLEOTIDE SEQUENCE</scope>
</reference>
<dbReference type="GO" id="GO:0016929">
    <property type="term" value="F:deSUMOylase activity"/>
    <property type="evidence" value="ECO:0007669"/>
    <property type="project" value="TreeGrafter"/>
</dbReference>
<keyword evidence="4" id="KW-0788">Thiol protease</keyword>
<dbReference type="PANTHER" id="PTHR12606">
    <property type="entry name" value="SENTRIN/SUMO-SPECIFIC PROTEASE"/>
    <property type="match status" value="1"/>
</dbReference>
<dbReference type="GO" id="GO:0016926">
    <property type="term" value="P:protein desumoylation"/>
    <property type="evidence" value="ECO:0007669"/>
    <property type="project" value="TreeGrafter"/>
</dbReference>
<organism evidence="6">
    <name type="scientific">Spirodela intermedia</name>
    <name type="common">Intermediate duckweed</name>
    <dbReference type="NCBI Taxonomy" id="51605"/>
    <lineage>
        <taxon>Eukaryota</taxon>
        <taxon>Viridiplantae</taxon>
        <taxon>Streptophyta</taxon>
        <taxon>Embryophyta</taxon>
        <taxon>Tracheophyta</taxon>
        <taxon>Spermatophyta</taxon>
        <taxon>Magnoliopsida</taxon>
        <taxon>Liliopsida</taxon>
        <taxon>Araceae</taxon>
        <taxon>Lemnoideae</taxon>
        <taxon>Spirodela</taxon>
    </lineage>
</organism>
<dbReference type="EMBL" id="CACRZD030000012">
    <property type="protein sequence ID" value="CAA6669099.1"/>
    <property type="molecule type" value="Genomic_DNA"/>
</dbReference>
<dbReference type="Gene3D" id="3.40.395.10">
    <property type="entry name" value="Adenoviral Proteinase, Chain A"/>
    <property type="match status" value="1"/>
</dbReference>
<evidence type="ECO:0000256" key="2">
    <source>
        <dbReference type="ARBA" id="ARBA00022670"/>
    </source>
</evidence>
<dbReference type="PANTHER" id="PTHR12606:SF1">
    <property type="entry name" value="UBIQUITIN-LIKE-SPECIFIC PROTEASE 1A"/>
    <property type="match status" value="1"/>
</dbReference>
<dbReference type="GO" id="GO:0006508">
    <property type="term" value="P:proteolysis"/>
    <property type="evidence" value="ECO:0007669"/>
    <property type="project" value="UniProtKB-KW"/>
</dbReference>
<evidence type="ECO:0000256" key="3">
    <source>
        <dbReference type="ARBA" id="ARBA00022801"/>
    </source>
</evidence>
<evidence type="ECO:0000256" key="4">
    <source>
        <dbReference type="ARBA" id="ARBA00022807"/>
    </source>
</evidence>
<dbReference type="SUPFAM" id="SSF54001">
    <property type="entry name" value="Cysteine proteinases"/>
    <property type="match status" value="1"/>
</dbReference>
<dbReference type="GO" id="GO:0005634">
    <property type="term" value="C:nucleus"/>
    <property type="evidence" value="ECO:0007669"/>
    <property type="project" value="TreeGrafter"/>
</dbReference>
<dbReference type="Pfam" id="PF02902">
    <property type="entry name" value="Peptidase_C48"/>
    <property type="match status" value="1"/>
</dbReference>
<dbReference type="AlphaFoldDB" id="A0A7I8JG26"/>
<sequence>MGNVPSWFAKRTAPLLELLWSSHRKIESLEGLDLVEYKQLVKNAQDDRSKATPDWNSSETKSVKIALPQSVLSGLSDLAILGEKVESTKLSILNRKVENATRLLKIEPTPLKEVIDLLKSARKRDSILSSLDFEVKLTEKKVLEFHKVPDAKQEKDLSGPFAPLTDEEESAVSLALQDTNKREVLVLHESSNIEITREVIQCLRQGAWLNDEVITLILTYVSYWWGDVYDFKAVRRWTSQRKLGYGLIECDKIFVPIHKEIHWCMAVIDMKDEKLIYLDSLGGWDDYVLQVLIYSGRGEGQDNKIIDVTSWKLGAVDHLPLQENGWDCGMFMVKYADFFSRGLTLHFQQDDMEYFRRRTAKEILNLRAE</sequence>
<protein>
    <recommendedName>
        <fullName evidence="5">Ubiquitin-like protease family profile domain-containing protein</fullName>
    </recommendedName>
</protein>
<proteinExistence type="inferred from homology"/>
<dbReference type="EMBL" id="LR743599">
    <property type="protein sequence ID" value="CAA2629856.1"/>
    <property type="molecule type" value="Genomic_DNA"/>
</dbReference>
<evidence type="ECO:0000313" key="7">
    <source>
        <dbReference type="Proteomes" id="UP001189122"/>
    </source>
</evidence>
<dbReference type="Proteomes" id="UP001189122">
    <property type="component" value="Unassembled WGS sequence"/>
</dbReference>
<comment type="similarity">
    <text evidence="1">Belongs to the peptidase C48 family.</text>
</comment>
<name>A0A7I8JG26_SPIIN</name>
<keyword evidence="3" id="KW-0378">Hydrolase</keyword>
<accession>A0A7I8JG26</accession>
<gene>
    <name evidence="6" type="ORF">SI7747_12015494</name>
</gene>
<evidence type="ECO:0000259" key="5">
    <source>
        <dbReference type="PROSITE" id="PS50600"/>
    </source>
</evidence>
<feature type="domain" description="Ubiquitin-like protease family profile" evidence="5">
    <location>
        <begin position="193"/>
        <end position="339"/>
    </location>
</feature>
<dbReference type="InterPro" id="IPR038765">
    <property type="entry name" value="Papain-like_cys_pep_sf"/>
</dbReference>